<comment type="catalytic activity">
    <reaction evidence="7">
        <text>glycerol + NAD(+) = dihydroxyacetone + NADH + H(+)</text>
        <dbReference type="Rhea" id="RHEA:13769"/>
        <dbReference type="ChEBI" id="CHEBI:15378"/>
        <dbReference type="ChEBI" id="CHEBI:16016"/>
        <dbReference type="ChEBI" id="CHEBI:17754"/>
        <dbReference type="ChEBI" id="CHEBI:57540"/>
        <dbReference type="ChEBI" id="CHEBI:57945"/>
        <dbReference type="EC" id="1.1.1.6"/>
    </reaction>
</comment>
<gene>
    <name evidence="11" type="ORF">HF878_06395</name>
</gene>
<evidence type="ECO:0000256" key="6">
    <source>
        <dbReference type="ARBA" id="ARBA00040132"/>
    </source>
</evidence>
<evidence type="ECO:0000256" key="5">
    <source>
        <dbReference type="ARBA" id="ARBA00039147"/>
    </source>
</evidence>
<keyword evidence="3 9" id="KW-0520">NAD</keyword>
<dbReference type="GO" id="GO:0008888">
    <property type="term" value="F:glycerol dehydrogenase (NAD+) activity"/>
    <property type="evidence" value="ECO:0007669"/>
    <property type="project" value="UniProtKB-EC"/>
</dbReference>
<dbReference type="InterPro" id="IPR001670">
    <property type="entry name" value="ADH_Fe/GldA"/>
</dbReference>
<dbReference type="Gene3D" id="3.40.50.1970">
    <property type="match status" value="1"/>
</dbReference>
<evidence type="ECO:0000259" key="10">
    <source>
        <dbReference type="Pfam" id="PF00465"/>
    </source>
</evidence>
<feature type="binding site" evidence="9">
    <location>
        <position position="121"/>
    </location>
    <ligand>
        <name>NAD(+)</name>
        <dbReference type="ChEBI" id="CHEBI:57540"/>
    </ligand>
</feature>
<dbReference type="EC" id="1.1.1.6" evidence="5"/>
<evidence type="ECO:0000256" key="8">
    <source>
        <dbReference type="PIRSR" id="PIRSR000112-1"/>
    </source>
</evidence>
<evidence type="ECO:0000256" key="3">
    <source>
        <dbReference type="ARBA" id="ARBA00023027"/>
    </source>
</evidence>
<comment type="cofactor">
    <cofactor evidence="8">
        <name>Zn(2+)</name>
        <dbReference type="ChEBI" id="CHEBI:29105"/>
    </cofactor>
    <text evidence="8">Binds 1 zinc ion per subunit.</text>
</comment>
<feature type="binding site" evidence="8">
    <location>
        <position position="268"/>
    </location>
    <ligand>
        <name>glycerol</name>
        <dbReference type="ChEBI" id="CHEBI:17754"/>
    </ligand>
</feature>
<dbReference type="PANTHER" id="PTHR43616">
    <property type="entry name" value="GLYCEROL DEHYDROGENASE"/>
    <property type="match status" value="1"/>
</dbReference>
<dbReference type="Gene3D" id="1.20.1090.10">
    <property type="entry name" value="Dehydroquinate synthase-like - alpha domain"/>
    <property type="match status" value="1"/>
</dbReference>
<evidence type="ECO:0000313" key="12">
    <source>
        <dbReference type="Proteomes" id="UP000543804"/>
    </source>
</evidence>
<evidence type="ECO:0000256" key="2">
    <source>
        <dbReference type="ARBA" id="ARBA00023002"/>
    </source>
</evidence>
<dbReference type="PANTHER" id="PTHR43616:SF5">
    <property type="entry name" value="GLYCEROL DEHYDROGENASE 1"/>
    <property type="match status" value="1"/>
</dbReference>
<keyword evidence="12" id="KW-1185">Reference proteome</keyword>
<organism evidence="11 12">
    <name type="scientific">Selenomonas bovis</name>
    <dbReference type="NCBI Taxonomy" id="416586"/>
    <lineage>
        <taxon>Bacteria</taxon>
        <taxon>Bacillati</taxon>
        <taxon>Bacillota</taxon>
        <taxon>Negativicutes</taxon>
        <taxon>Selenomonadales</taxon>
        <taxon>Selenomonadaceae</taxon>
        <taxon>Selenomonas</taxon>
    </lineage>
</organism>
<dbReference type="PIRSF" id="PIRSF000112">
    <property type="entry name" value="Glycerol_dehydrogenase"/>
    <property type="match status" value="1"/>
</dbReference>
<dbReference type="Pfam" id="PF00465">
    <property type="entry name" value="Fe-ADH"/>
    <property type="match status" value="1"/>
</dbReference>
<dbReference type="CDD" id="cd08171">
    <property type="entry name" value="GlyDH-like"/>
    <property type="match status" value="1"/>
</dbReference>
<comment type="pathway">
    <text evidence="4">Polyol metabolism; glycerol fermentation; glycerone phosphate from glycerol (oxidative route): step 1/2.</text>
</comment>
<dbReference type="InterPro" id="IPR016205">
    <property type="entry name" value="Glycerol_DH"/>
</dbReference>
<evidence type="ECO:0000313" key="11">
    <source>
        <dbReference type="EMBL" id="NMD99103.1"/>
    </source>
</evidence>
<accession>A0A848B5B4</accession>
<keyword evidence="8" id="KW-0862">Zinc</keyword>
<feature type="binding site" evidence="9">
    <location>
        <begin position="90"/>
        <end position="94"/>
    </location>
    <ligand>
        <name>NAD(+)</name>
        <dbReference type="ChEBI" id="CHEBI:57540"/>
    </ligand>
</feature>
<evidence type="ECO:0000256" key="4">
    <source>
        <dbReference type="ARBA" id="ARBA00037918"/>
    </source>
</evidence>
<evidence type="ECO:0000256" key="9">
    <source>
        <dbReference type="PIRSR" id="PIRSR000112-3"/>
    </source>
</evidence>
<proteinExistence type="predicted"/>
<feature type="binding site" evidence="8">
    <location>
        <position position="250"/>
    </location>
    <ligand>
        <name>glycerol</name>
        <dbReference type="ChEBI" id="CHEBI:17754"/>
    </ligand>
</feature>
<feature type="binding site" evidence="8">
    <location>
        <position position="167"/>
    </location>
    <ligand>
        <name>glycerol</name>
        <dbReference type="ChEBI" id="CHEBI:17754"/>
    </ligand>
</feature>
<dbReference type="GO" id="GO:0046872">
    <property type="term" value="F:metal ion binding"/>
    <property type="evidence" value="ECO:0007669"/>
    <property type="project" value="UniProtKB-KW"/>
</dbReference>
<name>A0A848B5B4_9FIRM</name>
<dbReference type="Proteomes" id="UP000543804">
    <property type="component" value="Unassembled WGS sequence"/>
</dbReference>
<protein>
    <recommendedName>
        <fullName evidence="6">Glycerol dehydrogenase</fullName>
        <ecNumber evidence="5">1.1.1.6</ecNumber>
    </recommendedName>
</protein>
<feature type="domain" description="Alcohol dehydrogenase iron-type/glycerol dehydrogenase GldA" evidence="10">
    <location>
        <begin position="5"/>
        <end position="133"/>
    </location>
</feature>
<evidence type="ECO:0000256" key="1">
    <source>
        <dbReference type="ARBA" id="ARBA00022723"/>
    </source>
</evidence>
<comment type="caution">
    <text evidence="11">The sequence shown here is derived from an EMBL/GenBank/DDBJ whole genome shotgun (WGS) entry which is preliminary data.</text>
</comment>
<keyword evidence="2" id="KW-0560">Oxidoreductase</keyword>
<reference evidence="11 12" key="1">
    <citation type="submission" date="2020-04" db="EMBL/GenBank/DDBJ databases">
        <authorList>
            <person name="Hitch T.C.A."/>
            <person name="Wylensek D."/>
            <person name="Clavel T."/>
        </authorList>
    </citation>
    <scope>NUCLEOTIDE SEQUENCE [LARGE SCALE GENOMIC DNA]</scope>
    <source>
        <strain evidence="11 12">PG-130-P53-12</strain>
    </source>
</reference>
<sequence>MTFPDYTVGVEAYEKIREVCPRYGKTVVVIGGRRGVEAAQEKIIAATEGVGLEFTGFLHAGGETSYENITKLSRDQAVMEADMVFAVGGGKAIDTAKVVASELRKPYFTFPTVAGSCAAISGIATIYTPEGRFQEYARRRVPPVHSFLCSRIMAQAPVCFLLRGISDTIAKYYEAQISSRGKTLCHTDAMGLAVSRLCADPVYAYGVQAVQDNKRGVVSNAFEEVMLSVVVSSGMVSNFAAPEFNGHIAHTLYEELSALPRSEQSETHGGLAAYGTLLLLLADGQREEFERLHAFCQQIGLPVSRKAIGATEEEIHRVFQATEEHQDVKILPYKITQDMLRGAAEELEAYSKGARK</sequence>
<dbReference type="EMBL" id="JABAFA010000019">
    <property type="protein sequence ID" value="NMD99103.1"/>
    <property type="molecule type" value="Genomic_DNA"/>
</dbReference>
<evidence type="ECO:0000256" key="7">
    <source>
        <dbReference type="ARBA" id="ARBA00049006"/>
    </source>
</evidence>
<feature type="binding site" evidence="9">
    <location>
        <position position="127"/>
    </location>
    <ligand>
        <name>NAD(+)</name>
        <dbReference type="ChEBI" id="CHEBI:57540"/>
    </ligand>
</feature>
<dbReference type="SUPFAM" id="SSF56796">
    <property type="entry name" value="Dehydroquinate synthase-like"/>
    <property type="match status" value="1"/>
</dbReference>
<keyword evidence="1 8" id="KW-0479">Metal-binding</keyword>
<dbReference type="AlphaFoldDB" id="A0A848B5B4"/>